<evidence type="ECO:0000313" key="2">
    <source>
        <dbReference type="Proteomes" id="UP000238479"/>
    </source>
</evidence>
<dbReference type="EMBL" id="PDCK01000039">
    <property type="protein sequence ID" value="PRQ55557.1"/>
    <property type="molecule type" value="Genomic_DNA"/>
</dbReference>
<dbReference type="AlphaFoldDB" id="A0A2P6SA53"/>
<keyword evidence="2" id="KW-1185">Reference proteome</keyword>
<proteinExistence type="predicted"/>
<sequence length="50" mass="5834">MKRKITKPEEAYSFSFAVVKRFTNLVHNVNLPLLCSNLNLVNNVFYFNKA</sequence>
<name>A0A2P6SA53_ROSCH</name>
<organism evidence="1 2">
    <name type="scientific">Rosa chinensis</name>
    <name type="common">China rose</name>
    <dbReference type="NCBI Taxonomy" id="74649"/>
    <lineage>
        <taxon>Eukaryota</taxon>
        <taxon>Viridiplantae</taxon>
        <taxon>Streptophyta</taxon>
        <taxon>Embryophyta</taxon>
        <taxon>Tracheophyta</taxon>
        <taxon>Spermatophyta</taxon>
        <taxon>Magnoliopsida</taxon>
        <taxon>eudicotyledons</taxon>
        <taxon>Gunneridae</taxon>
        <taxon>Pentapetalae</taxon>
        <taxon>rosids</taxon>
        <taxon>fabids</taxon>
        <taxon>Rosales</taxon>
        <taxon>Rosaceae</taxon>
        <taxon>Rosoideae</taxon>
        <taxon>Rosoideae incertae sedis</taxon>
        <taxon>Rosa</taxon>
    </lineage>
</organism>
<gene>
    <name evidence="1" type="ORF">RchiOBHm_Chr1g0325891</name>
</gene>
<comment type="caution">
    <text evidence="1">The sequence shown here is derived from an EMBL/GenBank/DDBJ whole genome shotgun (WGS) entry which is preliminary data.</text>
</comment>
<reference evidence="1 2" key="1">
    <citation type="journal article" date="2018" name="Nat. Genet.">
        <title>The Rosa genome provides new insights in the design of modern roses.</title>
        <authorList>
            <person name="Bendahmane M."/>
        </authorList>
    </citation>
    <scope>NUCLEOTIDE SEQUENCE [LARGE SCALE GENOMIC DNA]</scope>
    <source>
        <strain evidence="2">cv. Old Blush</strain>
    </source>
</reference>
<accession>A0A2P6SA53</accession>
<protein>
    <submittedName>
        <fullName evidence="1">Uncharacterized protein</fullName>
    </submittedName>
</protein>
<dbReference type="Proteomes" id="UP000238479">
    <property type="component" value="Chromosome 1"/>
</dbReference>
<dbReference type="Gramene" id="PRQ55557">
    <property type="protein sequence ID" value="PRQ55557"/>
    <property type="gene ID" value="RchiOBHm_Chr1g0325891"/>
</dbReference>
<evidence type="ECO:0000313" key="1">
    <source>
        <dbReference type="EMBL" id="PRQ55557.1"/>
    </source>
</evidence>